<dbReference type="RefSeq" id="WP_290317558.1">
    <property type="nucleotide sequence ID" value="NZ_JAUFPN010000152.1"/>
</dbReference>
<protein>
    <submittedName>
        <fullName evidence="2">PIN domain-containing protein</fullName>
    </submittedName>
</protein>
<proteinExistence type="predicted"/>
<dbReference type="Pfam" id="PF01850">
    <property type="entry name" value="PIN"/>
    <property type="match status" value="1"/>
</dbReference>
<gene>
    <name evidence="2" type="ORF">QWZ14_15125</name>
</gene>
<evidence type="ECO:0000259" key="1">
    <source>
        <dbReference type="Pfam" id="PF01850"/>
    </source>
</evidence>
<comment type="caution">
    <text evidence="2">The sequence shown here is derived from an EMBL/GenBank/DDBJ whole genome shotgun (WGS) entry which is preliminary data.</text>
</comment>
<accession>A0ABT8A7K9</accession>
<dbReference type="EMBL" id="JAUFPN010000152">
    <property type="protein sequence ID" value="MDN3565699.1"/>
    <property type="molecule type" value="Genomic_DNA"/>
</dbReference>
<evidence type="ECO:0000313" key="2">
    <source>
        <dbReference type="EMBL" id="MDN3565699.1"/>
    </source>
</evidence>
<dbReference type="InterPro" id="IPR002716">
    <property type="entry name" value="PIN_dom"/>
</dbReference>
<keyword evidence="3" id="KW-1185">Reference proteome</keyword>
<name>A0ABT8A7K9_9PROT</name>
<sequence length="153" mass="16560">MIALDTNILLYAEALLLVPADVHKHRVTRSLIPGIRKAGLVLPAQVLGEMFTVLVRRGRRSPDLAQQAALRWSAAAAVVPETDQATMLQAIALATEHDLQIWDAVILAAAAEASATLLLSEDMQDGFTWRSVTVANPFAATPHPLLRPYIPPI</sequence>
<evidence type="ECO:0000313" key="3">
    <source>
        <dbReference type="Proteomes" id="UP001529369"/>
    </source>
</evidence>
<dbReference type="InterPro" id="IPR029060">
    <property type="entry name" value="PIN-like_dom_sf"/>
</dbReference>
<feature type="domain" description="PIN" evidence="1">
    <location>
        <begin position="2"/>
        <end position="122"/>
    </location>
</feature>
<dbReference type="Gene3D" id="3.40.50.1010">
    <property type="entry name" value="5'-nuclease"/>
    <property type="match status" value="1"/>
</dbReference>
<organism evidence="2 3">
    <name type="scientific">Paeniroseomonas aquatica</name>
    <dbReference type="NCBI Taxonomy" id="373043"/>
    <lineage>
        <taxon>Bacteria</taxon>
        <taxon>Pseudomonadati</taxon>
        <taxon>Pseudomonadota</taxon>
        <taxon>Alphaproteobacteria</taxon>
        <taxon>Acetobacterales</taxon>
        <taxon>Acetobacteraceae</taxon>
        <taxon>Paeniroseomonas</taxon>
    </lineage>
</organism>
<reference evidence="3" key="1">
    <citation type="journal article" date="2019" name="Int. J. Syst. Evol. Microbiol.">
        <title>The Global Catalogue of Microorganisms (GCM) 10K type strain sequencing project: providing services to taxonomists for standard genome sequencing and annotation.</title>
        <authorList>
            <consortium name="The Broad Institute Genomics Platform"/>
            <consortium name="The Broad Institute Genome Sequencing Center for Infectious Disease"/>
            <person name="Wu L."/>
            <person name="Ma J."/>
        </authorList>
    </citation>
    <scope>NUCLEOTIDE SEQUENCE [LARGE SCALE GENOMIC DNA]</scope>
    <source>
        <strain evidence="3">CECT 7131</strain>
    </source>
</reference>
<dbReference type="Proteomes" id="UP001529369">
    <property type="component" value="Unassembled WGS sequence"/>
</dbReference>
<dbReference type="SUPFAM" id="SSF88723">
    <property type="entry name" value="PIN domain-like"/>
    <property type="match status" value="1"/>
</dbReference>